<gene>
    <name evidence="2" type="ORF">QWY31_10310</name>
</gene>
<sequence length="286" mass="31574">MKKVFYLLGLLLMVIASIVVYLGVSTPSLSAHHGGLDTHLYLGDSANQPLIVAFGGGSGGNDWERNYLKDIRDELLARGFAVLAIAYFNTEQTPSTLDRISLNAISDTILHVANRYPQIDTSRIILLGSSKGGELVLNLASRFTHFKGVIALSTSHVSFPALTLSANTSSWEYNKEEVPYVPAPFKTLGPALRGDLYGAFSLMLEDQEAVAHAEIAVEKINGPILILSGTQDDQWPATHMSQQLINRLAKNNFTHSYNHIPLEGGHTEPLHHFDWVYDFLEKEFIK</sequence>
<proteinExistence type="predicted"/>
<evidence type="ECO:0000313" key="3">
    <source>
        <dbReference type="Proteomes" id="UP001168552"/>
    </source>
</evidence>
<dbReference type="EMBL" id="JAUHJS010000004">
    <property type="protein sequence ID" value="MDN4165897.1"/>
    <property type="molecule type" value="Genomic_DNA"/>
</dbReference>
<dbReference type="InterPro" id="IPR029058">
    <property type="entry name" value="AB_hydrolase_fold"/>
</dbReference>
<dbReference type="PANTHER" id="PTHR10824">
    <property type="entry name" value="ACYL-COENZYME A THIOESTERASE-RELATED"/>
    <property type="match status" value="1"/>
</dbReference>
<evidence type="ECO:0000259" key="1">
    <source>
        <dbReference type="Pfam" id="PF08840"/>
    </source>
</evidence>
<evidence type="ECO:0000313" key="2">
    <source>
        <dbReference type="EMBL" id="MDN4165897.1"/>
    </source>
</evidence>
<feature type="domain" description="BAAT/Acyl-CoA thioester hydrolase C-terminal" evidence="1">
    <location>
        <begin position="115"/>
        <end position="266"/>
    </location>
</feature>
<dbReference type="PANTHER" id="PTHR10824:SF4">
    <property type="entry name" value="ACYL-COENZYME A THIOESTERASE 1-LIKE"/>
    <property type="match status" value="1"/>
</dbReference>
<keyword evidence="2" id="KW-0378">Hydrolase</keyword>
<accession>A0ABT8F5Z4</accession>
<protein>
    <submittedName>
        <fullName evidence="2">Acyl-CoA thioester hydrolase/BAAT C-terminal domain-containing protein</fullName>
    </submittedName>
</protein>
<name>A0ABT8F5Z4_9BACT</name>
<dbReference type="Gene3D" id="3.40.50.1820">
    <property type="entry name" value="alpha/beta hydrolase"/>
    <property type="match status" value="1"/>
</dbReference>
<dbReference type="RefSeq" id="WP_320004428.1">
    <property type="nucleotide sequence ID" value="NZ_JAUHJS010000004.1"/>
</dbReference>
<keyword evidence="3" id="KW-1185">Reference proteome</keyword>
<dbReference type="SUPFAM" id="SSF53474">
    <property type="entry name" value="alpha/beta-Hydrolases"/>
    <property type="match status" value="1"/>
</dbReference>
<organism evidence="2 3">
    <name type="scientific">Shiella aurantiaca</name>
    <dbReference type="NCBI Taxonomy" id="3058365"/>
    <lineage>
        <taxon>Bacteria</taxon>
        <taxon>Pseudomonadati</taxon>
        <taxon>Bacteroidota</taxon>
        <taxon>Cytophagia</taxon>
        <taxon>Cytophagales</taxon>
        <taxon>Shiellaceae</taxon>
        <taxon>Shiella</taxon>
    </lineage>
</organism>
<reference evidence="2" key="1">
    <citation type="submission" date="2023-06" db="EMBL/GenBank/DDBJ databases">
        <title>Cytophagales bacterium Strain LB-30, isolated from soil.</title>
        <authorList>
            <person name="Liu B."/>
        </authorList>
    </citation>
    <scope>NUCLEOTIDE SEQUENCE</scope>
    <source>
        <strain evidence="2">LB-30</strain>
    </source>
</reference>
<dbReference type="InterPro" id="IPR014940">
    <property type="entry name" value="BAAT_C"/>
</dbReference>
<dbReference type="Proteomes" id="UP001168552">
    <property type="component" value="Unassembled WGS sequence"/>
</dbReference>
<comment type="caution">
    <text evidence="2">The sequence shown here is derived from an EMBL/GenBank/DDBJ whole genome shotgun (WGS) entry which is preliminary data.</text>
</comment>
<dbReference type="Pfam" id="PF08840">
    <property type="entry name" value="BAAT_C"/>
    <property type="match status" value="1"/>
</dbReference>
<dbReference type="GO" id="GO:0016787">
    <property type="term" value="F:hydrolase activity"/>
    <property type="evidence" value="ECO:0007669"/>
    <property type="project" value="UniProtKB-KW"/>
</dbReference>